<comment type="caution">
    <text evidence="2">The sequence shown here is derived from an EMBL/GenBank/DDBJ whole genome shotgun (WGS) entry which is preliminary data.</text>
</comment>
<reference evidence="2" key="1">
    <citation type="submission" date="2021-06" db="EMBL/GenBank/DDBJ databases">
        <title>Thalassococcus sp. CAU 1522 isolated from sea sand, Republic of Korea.</title>
        <authorList>
            <person name="Kim W."/>
        </authorList>
    </citation>
    <scope>NUCLEOTIDE SEQUENCE</scope>
    <source>
        <strain evidence="2">CAU 1522</strain>
    </source>
</reference>
<organism evidence="2 3">
    <name type="scientific">Thalassococcus arenae</name>
    <dbReference type="NCBI Taxonomy" id="2851652"/>
    <lineage>
        <taxon>Bacteria</taxon>
        <taxon>Pseudomonadati</taxon>
        <taxon>Pseudomonadota</taxon>
        <taxon>Alphaproteobacteria</taxon>
        <taxon>Rhodobacterales</taxon>
        <taxon>Roseobacteraceae</taxon>
        <taxon>Thalassococcus</taxon>
    </lineage>
</organism>
<name>A0ABS6N599_9RHOB</name>
<keyword evidence="1" id="KW-1133">Transmembrane helix</keyword>
<sequence>MTALSEYDRLEAVGLWRASPEDQRREVIVSLGDATLTMTDTKGQVLAHWSLAAISRANRGAGPVLYHPDGDPGETLELAEDETQMIDGIERLLRAIDRRRPHPGKLRFVLAAGFTAALLAAAFLWLPDALLRHTVNVVPAVKRAEIGAALMARMTRVTGAPCAQPDGQRALRNLARRLLGEGRAEALVVLPSAVPGTAHLPGRRILLNRTIVEDFEDPDVTAGFVLAEHLRAQRSDPLGDLLNEAGLWASLRLLTTGVLPDAALDAYAERLLAQQPDRLPDALLLDAFEKAELRSAPYAYALDITGETTLSLIEADPRAAEGSRQVLSDSDWLRLQSICEG</sequence>
<dbReference type="Proteomes" id="UP001166293">
    <property type="component" value="Unassembled WGS sequence"/>
</dbReference>
<gene>
    <name evidence="2" type="ORF">KUH32_02910</name>
</gene>
<keyword evidence="1" id="KW-0472">Membrane</keyword>
<protein>
    <recommendedName>
        <fullName evidence="4">Peptidase M48 domain-containing protein</fullName>
    </recommendedName>
</protein>
<proteinExistence type="predicted"/>
<feature type="transmembrane region" description="Helical" evidence="1">
    <location>
        <begin position="108"/>
        <end position="126"/>
    </location>
</feature>
<dbReference type="RefSeq" id="WP_217776563.1">
    <property type="nucleotide sequence ID" value="NZ_JAHRWL010000001.1"/>
</dbReference>
<evidence type="ECO:0000313" key="3">
    <source>
        <dbReference type="Proteomes" id="UP001166293"/>
    </source>
</evidence>
<keyword evidence="1" id="KW-0812">Transmembrane</keyword>
<accession>A0ABS6N599</accession>
<dbReference type="EMBL" id="JAHRWL010000001">
    <property type="protein sequence ID" value="MBV2358710.1"/>
    <property type="molecule type" value="Genomic_DNA"/>
</dbReference>
<evidence type="ECO:0000256" key="1">
    <source>
        <dbReference type="SAM" id="Phobius"/>
    </source>
</evidence>
<evidence type="ECO:0008006" key="4">
    <source>
        <dbReference type="Google" id="ProtNLM"/>
    </source>
</evidence>
<evidence type="ECO:0000313" key="2">
    <source>
        <dbReference type="EMBL" id="MBV2358710.1"/>
    </source>
</evidence>
<keyword evidence="3" id="KW-1185">Reference proteome</keyword>